<dbReference type="InterPro" id="IPR048254">
    <property type="entry name" value="CDP_ALCOHOL_P_TRANSF_CS"/>
</dbReference>
<keyword evidence="1 2" id="KW-0808">Transferase</keyword>
<dbReference type="PROSITE" id="PS00379">
    <property type="entry name" value="CDP_ALCOHOL_P_TRANSF"/>
    <property type="match status" value="1"/>
</dbReference>
<evidence type="ECO:0000313" key="4">
    <source>
        <dbReference type="EMBL" id="BFO17419.1"/>
    </source>
</evidence>
<dbReference type="Pfam" id="PF01066">
    <property type="entry name" value="CDP-OH_P_transf"/>
    <property type="match status" value="1"/>
</dbReference>
<evidence type="ECO:0000256" key="1">
    <source>
        <dbReference type="ARBA" id="ARBA00022679"/>
    </source>
</evidence>
<feature type="region of interest" description="Disordered" evidence="3">
    <location>
        <begin position="357"/>
        <end position="384"/>
    </location>
</feature>
<gene>
    <name evidence="4" type="ORF">SHKM778_38070</name>
</gene>
<name>A0AAT9HIS4_9ACTN</name>
<dbReference type="Gene3D" id="1.20.120.1760">
    <property type="match status" value="1"/>
</dbReference>
<accession>A0AAT9HIS4</accession>
<protein>
    <recommendedName>
        <fullName evidence="5">CDP-alcohol phosphatidyltransferase family protein</fullName>
    </recommendedName>
</protein>
<dbReference type="EMBL" id="AP035768">
    <property type="protein sequence ID" value="BFO17419.1"/>
    <property type="molecule type" value="Genomic_DNA"/>
</dbReference>
<dbReference type="AlphaFoldDB" id="A0AAT9HIS4"/>
<evidence type="ECO:0000256" key="2">
    <source>
        <dbReference type="RuleBase" id="RU003750"/>
    </source>
</evidence>
<reference evidence="4" key="2">
    <citation type="submission" date="2024-07" db="EMBL/GenBank/DDBJ databases">
        <title>Streptomyces haneummycinica sp. nov., a new antibiotic-producing actinobacterium isolated from marine sediment.</title>
        <authorList>
            <person name="Uemura M."/>
            <person name="Hamada M."/>
            <person name="Hirano S."/>
            <person name="Kobayashi K."/>
            <person name="Ohshiro T."/>
            <person name="Kobayashi T."/>
            <person name="Terahara T."/>
        </authorList>
    </citation>
    <scope>NUCLEOTIDE SEQUENCE</scope>
    <source>
        <strain evidence="4">KM77-8</strain>
    </source>
</reference>
<evidence type="ECO:0008006" key="5">
    <source>
        <dbReference type="Google" id="ProtNLM"/>
    </source>
</evidence>
<proteinExistence type="inferred from homology"/>
<dbReference type="InterPro" id="IPR000462">
    <property type="entry name" value="CDP-OH_P_trans"/>
</dbReference>
<sequence>MSTAILTGPPVPGSSLEGDLRSLGFDVRIATGTTEAETLLAAVPAGQRVAVVDARFVGHVHALRLGLTDPRFPLSSITGAVTAQPAGRQALTRALARENSAAGGAVLVDSLADRIAGALDTDGADLHRPELGSLVATVPGDPQTRNEARQAVAAVDDEAVRLKSAVKARDGFFTTHFISPYSRYIARWCARRGLTPNQVTTASLLTALIAAACAATGTRGGFVAAGALLIASFVLDCTDGQLARYSLQYSTLGAWLDATFDRAKEYAYYAGLALGAARGGDDVWALALGAMILQTCRHVVDFSFNEANHDASANTSPTAALSDKLDSVGWTVWLRRMIVLPIGERWAMIAVLTAVTTPGSPSTPCSSAAPSPRRTPRRAGFCAR</sequence>
<reference evidence="4" key="1">
    <citation type="submission" date="2024-06" db="EMBL/GenBank/DDBJ databases">
        <authorList>
            <consortium name="consrtm"/>
            <person name="Uemura M."/>
            <person name="Terahara T."/>
        </authorList>
    </citation>
    <scope>NUCLEOTIDE SEQUENCE</scope>
    <source>
        <strain evidence="4">KM77-8</strain>
    </source>
</reference>
<organism evidence="4">
    <name type="scientific">Streptomyces haneummycinicus</name>
    <dbReference type="NCBI Taxonomy" id="3074435"/>
    <lineage>
        <taxon>Bacteria</taxon>
        <taxon>Bacillati</taxon>
        <taxon>Actinomycetota</taxon>
        <taxon>Actinomycetes</taxon>
        <taxon>Kitasatosporales</taxon>
        <taxon>Streptomycetaceae</taxon>
        <taxon>Streptomyces</taxon>
    </lineage>
</organism>
<comment type="similarity">
    <text evidence="2">Belongs to the CDP-alcohol phosphatidyltransferase class-I family.</text>
</comment>
<dbReference type="InterPro" id="IPR043130">
    <property type="entry name" value="CDP-OH_PTrfase_TM_dom"/>
</dbReference>
<dbReference type="GO" id="GO:0008654">
    <property type="term" value="P:phospholipid biosynthetic process"/>
    <property type="evidence" value="ECO:0007669"/>
    <property type="project" value="InterPro"/>
</dbReference>
<feature type="compositionally biased region" description="Low complexity" evidence="3">
    <location>
        <begin position="357"/>
        <end position="372"/>
    </location>
</feature>
<dbReference type="GO" id="GO:0016780">
    <property type="term" value="F:phosphotransferase activity, for other substituted phosphate groups"/>
    <property type="evidence" value="ECO:0007669"/>
    <property type="project" value="InterPro"/>
</dbReference>
<dbReference type="GO" id="GO:0016020">
    <property type="term" value="C:membrane"/>
    <property type="evidence" value="ECO:0007669"/>
    <property type="project" value="InterPro"/>
</dbReference>
<evidence type="ECO:0000256" key="3">
    <source>
        <dbReference type="SAM" id="MobiDB-lite"/>
    </source>
</evidence>